<dbReference type="EMBL" id="JAPDPJ010000001">
    <property type="protein sequence ID" value="MCW3784900.1"/>
    <property type="molecule type" value="Genomic_DNA"/>
</dbReference>
<name>A0AAE3M1A1_9BACT</name>
<dbReference type="InterPro" id="IPR025518">
    <property type="entry name" value="DUF4406"/>
</dbReference>
<evidence type="ECO:0000313" key="1">
    <source>
        <dbReference type="EMBL" id="MCW3784900.1"/>
    </source>
</evidence>
<dbReference type="Gene3D" id="3.40.50.450">
    <property type="match status" value="1"/>
</dbReference>
<accession>A0AAE3M1A1</accession>
<keyword evidence="2" id="KW-1185">Reference proteome</keyword>
<evidence type="ECO:0000313" key="2">
    <source>
        <dbReference type="Proteomes" id="UP001209229"/>
    </source>
</evidence>
<dbReference type="RefSeq" id="WP_301188471.1">
    <property type="nucleotide sequence ID" value="NZ_JAPDPJ010000001.1"/>
</dbReference>
<proteinExistence type="predicted"/>
<dbReference type="Pfam" id="PF14359">
    <property type="entry name" value="DUF4406"/>
    <property type="match status" value="1"/>
</dbReference>
<organism evidence="1 2">
    <name type="scientific">Plebeiibacterium sediminum</name>
    <dbReference type="NCBI Taxonomy" id="2992112"/>
    <lineage>
        <taxon>Bacteria</taxon>
        <taxon>Pseudomonadati</taxon>
        <taxon>Bacteroidota</taxon>
        <taxon>Bacteroidia</taxon>
        <taxon>Marinilabiliales</taxon>
        <taxon>Marinilabiliaceae</taxon>
        <taxon>Plebeiibacterium</taxon>
    </lineage>
</organism>
<gene>
    <name evidence="1" type="ORF">OM075_00405</name>
</gene>
<sequence>MSNTNRLLTSKKLQPMRYKVYIAGKVTGLPYKETFEKFLKVEEMLRRLGHEVVNPMRLVTQGTDWQSAMRICIPALYGCNAIYLLPDWHESKGANLEYHNADAMRFTLVNDLVIGEMKTRIANIEKQFPQFQD</sequence>
<comment type="caution">
    <text evidence="1">The sequence shown here is derived from an EMBL/GenBank/DDBJ whole genome shotgun (WGS) entry which is preliminary data.</text>
</comment>
<reference evidence="1" key="1">
    <citation type="submission" date="2022-10" db="EMBL/GenBank/DDBJ databases">
        <authorList>
            <person name="Yu W.X."/>
        </authorList>
    </citation>
    <scope>NUCLEOTIDE SEQUENCE</scope>
    <source>
        <strain evidence="1">AAT</strain>
    </source>
</reference>
<protein>
    <submittedName>
        <fullName evidence="1">DUF4406 domain-containing protein</fullName>
    </submittedName>
</protein>
<dbReference type="AlphaFoldDB" id="A0AAE3M1A1"/>
<dbReference type="Proteomes" id="UP001209229">
    <property type="component" value="Unassembled WGS sequence"/>
</dbReference>
<dbReference type="SUPFAM" id="SSF52309">
    <property type="entry name" value="N-(deoxy)ribosyltransferase-like"/>
    <property type="match status" value="1"/>
</dbReference>